<protein>
    <recommendedName>
        <fullName evidence="4">DUF4352 domain-containing protein</fullName>
    </recommendedName>
</protein>
<evidence type="ECO:0008006" key="4">
    <source>
        <dbReference type="Google" id="ProtNLM"/>
    </source>
</evidence>
<dbReference type="STRING" id="1798374.A2Z33_00955"/>
<feature type="transmembrane region" description="Helical" evidence="1">
    <location>
        <begin position="60"/>
        <end position="79"/>
    </location>
</feature>
<keyword evidence="1" id="KW-0472">Membrane</keyword>
<dbReference type="Proteomes" id="UP000178448">
    <property type="component" value="Unassembled WGS sequence"/>
</dbReference>
<keyword evidence="1" id="KW-1133">Transmembrane helix</keyword>
<reference evidence="2 3" key="1">
    <citation type="journal article" date="2016" name="Nat. Commun.">
        <title>Thousands of microbial genomes shed light on interconnected biogeochemical processes in an aquifer system.</title>
        <authorList>
            <person name="Anantharaman K."/>
            <person name="Brown C.T."/>
            <person name="Hug L.A."/>
            <person name="Sharon I."/>
            <person name="Castelle C.J."/>
            <person name="Probst A.J."/>
            <person name="Thomas B.C."/>
            <person name="Singh A."/>
            <person name="Wilkins M.J."/>
            <person name="Karaoz U."/>
            <person name="Brodie E.L."/>
            <person name="Williams K.H."/>
            <person name="Hubbard S.S."/>
            <person name="Banfield J.F."/>
        </authorList>
    </citation>
    <scope>NUCLEOTIDE SEQUENCE [LARGE SCALE GENOMIC DNA]</scope>
</reference>
<keyword evidence="1" id="KW-0812">Transmembrane</keyword>
<comment type="caution">
    <text evidence="2">The sequence shown here is derived from an EMBL/GenBank/DDBJ whole genome shotgun (WGS) entry which is preliminary data.</text>
</comment>
<evidence type="ECO:0000313" key="3">
    <source>
        <dbReference type="Proteomes" id="UP000178448"/>
    </source>
</evidence>
<gene>
    <name evidence="2" type="ORF">A2Z33_00955</name>
</gene>
<proteinExistence type="predicted"/>
<accession>A0A1F5YPJ1</accession>
<name>A0A1F5YPJ1_9BACT</name>
<dbReference type="EMBL" id="MFJD01000009">
    <property type="protein sequence ID" value="OGG01812.1"/>
    <property type="molecule type" value="Genomic_DNA"/>
</dbReference>
<evidence type="ECO:0000256" key="1">
    <source>
        <dbReference type="SAM" id="Phobius"/>
    </source>
</evidence>
<organism evidence="2 3">
    <name type="scientific">Candidatus Gottesmanbacteria bacterium RBG_16_52_11</name>
    <dbReference type="NCBI Taxonomy" id="1798374"/>
    <lineage>
        <taxon>Bacteria</taxon>
        <taxon>Candidatus Gottesmaniibacteriota</taxon>
    </lineage>
</organism>
<sequence>MKTITVSLPEIPEISINTIKKLTDSAVSFFADIADRVYPISAKRKLNLSALRKNPKFRKLFLVAVIVLAVVLIGSILTGRKAPAVSGTNDTRVTVAGPKASLQINKEFQFPLLDKNGKELTRLRYVIESAELRDEIIVKGQRAVAVKGRTFLIVTIKVINDYQKPIEITTRDYVRLMLDGNANELLAADIHNDPVLVQPISTKPTRIGFPVDDSAGSLSLIVGEIKGDKETIPLTF</sequence>
<evidence type="ECO:0000313" key="2">
    <source>
        <dbReference type="EMBL" id="OGG01812.1"/>
    </source>
</evidence>
<dbReference type="AlphaFoldDB" id="A0A1F5YPJ1"/>